<feature type="compositionally biased region" description="Basic and acidic residues" evidence="4">
    <location>
        <begin position="18"/>
        <end position="34"/>
    </location>
</feature>
<evidence type="ECO:0000256" key="2">
    <source>
        <dbReference type="ARBA" id="ARBA00022884"/>
    </source>
</evidence>
<dbReference type="SUPFAM" id="SSF54791">
    <property type="entry name" value="Eukaryotic type KH-domain (KH-domain type I)"/>
    <property type="match status" value="3"/>
</dbReference>
<dbReference type="InterPro" id="IPR004088">
    <property type="entry name" value="KH_dom_type_1"/>
</dbReference>
<dbReference type="OrthoDB" id="442947at2759"/>
<gene>
    <name evidence="6" type="primary">KAFR0G01560</name>
    <name evidence="6" type="ORF">KAFR_0G01560</name>
</gene>
<evidence type="ECO:0000313" key="6">
    <source>
        <dbReference type="EMBL" id="CCF59190.1"/>
    </source>
</evidence>
<feature type="region of interest" description="Disordered" evidence="4">
    <location>
        <begin position="239"/>
        <end position="260"/>
    </location>
</feature>
<dbReference type="Proteomes" id="UP000005220">
    <property type="component" value="Chromosome 7"/>
</dbReference>
<dbReference type="STRING" id="1071382.H2AXU0"/>
<feature type="compositionally biased region" description="Polar residues" evidence="4">
    <location>
        <begin position="243"/>
        <end position="253"/>
    </location>
</feature>
<dbReference type="AlphaFoldDB" id="H2AXU0"/>
<evidence type="ECO:0000313" key="7">
    <source>
        <dbReference type="Proteomes" id="UP000005220"/>
    </source>
</evidence>
<name>H2AXU0_KAZAF</name>
<dbReference type="InterPro" id="IPR004087">
    <property type="entry name" value="KH_dom"/>
</dbReference>
<keyword evidence="1" id="KW-0677">Repeat</keyword>
<dbReference type="GO" id="GO:0003723">
    <property type="term" value="F:RNA binding"/>
    <property type="evidence" value="ECO:0007669"/>
    <property type="project" value="UniProtKB-UniRule"/>
</dbReference>
<evidence type="ECO:0000256" key="4">
    <source>
        <dbReference type="SAM" id="MobiDB-lite"/>
    </source>
</evidence>
<feature type="domain" description="K Homology" evidence="5">
    <location>
        <begin position="46"/>
        <end position="116"/>
    </location>
</feature>
<evidence type="ECO:0000259" key="5">
    <source>
        <dbReference type="SMART" id="SM00322"/>
    </source>
</evidence>
<sequence>MSIEEENNQSASPFTTESVEKTPVDETEVGRESSTESNSIEVSKNSPILYRVLLSYNESGKVIGHEAKTLKTLRDTNDIQITLSEKVQGCSDRVLSIGGSIVNVANTINDIIKLFVEDTEQTASKHYPFSFLNSMLPEPKIEDFEGCTDVNAIRSVRLLLSNSKIPLVFGKNGDTLKKLQEGYKVKIIGSKRTLPDSDDRLLEIQGESQHIADCIVEVGQIILNKISFEQLNEIRYTPHLSKSKTNGSQPIRNQKTEQDSDLQTFSATVLVPEPLVGGLIGVKGNRIISLRKYTKTKITTLKNEDEKTHNDEGEEMRKFVITGHSVDNVKKAESLLVKNLDALTEERAMENEKNGKNVEF</sequence>
<dbReference type="GeneID" id="13887170"/>
<evidence type="ECO:0000256" key="1">
    <source>
        <dbReference type="ARBA" id="ARBA00022737"/>
    </source>
</evidence>
<feature type="domain" description="K Homology" evidence="5">
    <location>
        <begin position="152"/>
        <end position="223"/>
    </location>
</feature>
<dbReference type="HOGENOM" id="CLU_022670_2_0_1"/>
<dbReference type="EMBL" id="HE650827">
    <property type="protein sequence ID" value="CCF59190.1"/>
    <property type="molecule type" value="Genomic_DNA"/>
</dbReference>
<dbReference type="Pfam" id="PF00013">
    <property type="entry name" value="KH_1"/>
    <property type="match status" value="2"/>
</dbReference>
<dbReference type="CDD" id="cd00105">
    <property type="entry name" value="KH-I"/>
    <property type="match status" value="1"/>
</dbReference>
<dbReference type="KEGG" id="kaf:KAFR_0G01560"/>
<dbReference type="RefSeq" id="XP_003958325.1">
    <property type="nucleotide sequence ID" value="XM_003958276.1"/>
</dbReference>
<proteinExistence type="predicted"/>
<evidence type="ECO:0000256" key="3">
    <source>
        <dbReference type="PROSITE-ProRule" id="PRU00117"/>
    </source>
</evidence>
<accession>H2AXU0</accession>
<keyword evidence="7" id="KW-1185">Reference proteome</keyword>
<reference evidence="6 7" key="1">
    <citation type="journal article" date="2011" name="Proc. Natl. Acad. Sci. U.S.A.">
        <title>Evolutionary erosion of yeast sex chromosomes by mating-type switching accidents.</title>
        <authorList>
            <person name="Gordon J.L."/>
            <person name="Armisen D."/>
            <person name="Proux-Wera E."/>
            <person name="Oheigeartaigh S.S."/>
            <person name="Byrne K.P."/>
            <person name="Wolfe K.H."/>
        </authorList>
    </citation>
    <scope>NUCLEOTIDE SEQUENCE [LARGE SCALE GENOMIC DNA]</scope>
    <source>
        <strain evidence="7">ATCC 22294 / BCRC 22015 / CBS 2517 / CECT 1963 / NBRC 1671 / NRRL Y-8276</strain>
    </source>
</reference>
<feature type="region of interest" description="Disordered" evidence="4">
    <location>
        <begin position="1"/>
        <end position="40"/>
    </location>
</feature>
<feature type="domain" description="K Homology" evidence="5">
    <location>
        <begin position="263"/>
        <end position="341"/>
    </location>
</feature>
<dbReference type="Gene3D" id="3.30.1370.10">
    <property type="entry name" value="K Homology domain, type 1"/>
    <property type="match status" value="3"/>
</dbReference>
<organism evidence="6 7">
    <name type="scientific">Kazachstania africana (strain ATCC 22294 / BCRC 22015 / CBS 2517 / CECT 1963 / NBRC 1671 / NRRL Y-8276)</name>
    <name type="common">Yeast</name>
    <name type="synonym">Kluyveromyces africanus</name>
    <dbReference type="NCBI Taxonomy" id="1071382"/>
    <lineage>
        <taxon>Eukaryota</taxon>
        <taxon>Fungi</taxon>
        <taxon>Dikarya</taxon>
        <taxon>Ascomycota</taxon>
        <taxon>Saccharomycotina</taxon>
        <taxon>Saccharomycetes</taxon>
        <taxon>Saccharomycetales</taxon>
        <taxon>Saccharomycetaceae</taxon>
        <taxon>Kazachstania</taxon>
    </lineage>
</organism>
<dbReference type="eggNOG" id="KOG2190">
    <property type="taxonomic scope" value="Eukaryota"/>
</dbReference>
<dbReference type="InParanoid" id="H2AXU0"/>
<dbReference type="SMART" id="SM00322">
    <property type="entry name" value="KH"/>
    <property type="match status" value="3"/>
</dbReference>
<dbReference type="PROSITE" id="PS50084">
    <property type="entry name" value="KH_TYPE_1"/>
    <property type="match status" value="3"/>
</dbReference>
<feature type="compositionally biased region" description="Polar residues" evidence="4">
    <location>
        <begin position="8"/>
        <end position="17"/>
    </location>
</feature>
<dbReference type="InterPro" id="IPR036612">
    <property type="entry name" value="KH_dom_type_1_sf"/>
</dbReference>
<protein>
    <recommendedName>
        <fullName evidence="5">K Homology domain-containing protein</fullName>
    </recommendedName>
</protein>
<keyword evidence="2 3" id="KW-0694">RNA-binding</keyword>
<dbReference type="PANTHER" id="PTHR10288">
    <property type="entry name" value="KH DOMAIN CONTAINING RNA BINDING PROTEIN"/>
    <property type="match status" value="1"/>
</dbReference>